<evidence type="ECO:0000313" key="2">
    <source>
        <dbReference type="Proteomes" id="UP001346869"/>
    </source>
</evidence>
<dbReference type="AlphaFoldDB" id="A0AAN7XSY1"/>
<dbReference type="EMBL" id="JAUZQC010000006">
    <property type="protein sequence ID" value="KAK5869283.1"/>
    <property type="molecule type" value="Genomic_DNA"/>
</dbReference>
<sequence>MCCVLKVASGGDSCDTQAVTAESVSKATECKYKRKPFPTSHSYILPSTATLKQLPSLRAKRFAFRCWSSGRGLVLDELYRNQR</sequence>
<keyword evidence="2" id="KW-1185">Reference proteome</keyword>
<evidence type="ECO:0000313" key="1">
    <source>
        <dbReference type="EMBL" id="KAK5869283.1"/>
    </source>
</evidence>
<dbReference type="Proteomes" id="UP001346869">
    <property type="component" value="Unassembled WGS sequence"/>
</dbReference>
<gene>
    <name evidence="1" type="ORF">PBY51_024014</name>
</gene>
<reference evidence="1 2" key="1">
    <citation type="journal article" date="2023" name="Genes (Basel)">
        <title>Chromosome-Level Genome Assembly and Circadian Gene Repertoire of the Patagonia Blennie Eleginops maclovinus-The Closest Ancestral Proxy of Antarctic Cryonotothenioids.</title>
        <authorList>
            <person name="Cheng C.C."/>
            <person name="Rivera-Colon A.G."/>
            <person name="Minhas B.F."/>
            <person name="Wilson L."/>
            <person name="Rayamajhi N."/>
            <person name="Vargas-Chacoff L."/>
            <person name="Catchen J.M."/>
        </authorList>
    </citation>
    <scope>NUCLEOTIDE SEQUENCE [LARGE SCALE GENOMIC DNA]</scope>
    <source>
        <strain evidence="1">JMC-PN-2008</strain>
    </source>
</reference>
<reference evidence="1 2" key="2">
    <citation type="journal article" date="2023" name="Mol. Biol. Evol.">
        <title>Genomics of Secondarily Temperate Adaptation in the Only Non-Antarctic Icefish.</title>
        <authorList>
            <person name="Rivera-Colon A.G."/>
            <person name="Rayamajhi N."/>
            <person name="Minhas B.F."/>
            <person name="Madrigal G."/>
            <person name="Bilyk K.T."/>
            <person name="Yoon V."/>
            <person name="Hune M."/>
            <person name="Gregory S."/>
            <person name="Cheng C.H.C."/>
            <person name="Catchen J.M."/>
        </authorList>
    </citation>
    <scope>NUCLEOTIDE SEQUENCE [LARGE SCALE GENOMIC DNA]</scope>
    <source>
        <strain evidence="1">JMC-PN-2008</strain>
    </source>
</reference>
<protein>
    <submittedName>
        <fullName evidence="1">Uncharacterized protein</fullName>
    </submittedName>
</protein>
<accession>A0AAN7XSY1</accession>
<name>A0AAN7XSY1_ELEMC</name>
<comment type="caution">
    <text evidence="1">The sequence shown here is derived from an EMBL/GenBank/DDBJ whole genome shotgun (WGS) entry which is preliminary data.</text>
</comment>
<organism evidence="1 2">
    <name type="scientific">Eleginops maclovinus</name>
    <name type="common">Patagonian blennie</name>
    <name type="synonym">Eleginus maclovinus</name>
    <dbReference type="NCBI Taxonomy" id="56733"/>
    <lineage>
        <taxon>Eukaryota</taxon>
        <taxon>Metazoa</taxon>
        <taxon>Chordata</taxon>
        <taxon>Craniata</taxon>
        <taxon>Vertebrata</taxon>
        <taxon>Euteleostomi</taxon>
        <taxon>Actinopterygii</taxon>
        <taxon>Neopterygii</taxon>
        <taxon>Teleostei</taxon>
        <taxon>Neoteleostei</taxon>
        <taxon>Acanthomorphata</taxon>
        <taxon>Eupercaria</taxon>
        <taxon>Perciformes</taxon>
        <taxon>Notothenioidei</taxon>
        <taxon>Eleginopidae</taxon>
        <taxon>Eleginops</taxon>
    </lineage>
</organism>
<proteinExistence type="predicted"/>